<gene>
    <name evidence="2" type="ORF">K469DRAFT_596763</name>
</gene>
<proteinExistence type="predicted"/>
<feature type="domain" description="Ubiquitin-like" evidence="1">
    <location>
        <begin position="218"/>
        <end position="302"/>
    </location>
</feature>
<dbReference type="PANTHER" id="PTHR38886">
    <property type="entry name" value="SESA DOMAIN-CONTAINING PROTEIN"/>
    <property type="match status" value="1"/>
</dbReference>
<keyword evidence="3" id="KW-1185">Reference proteome</keyword>
<dbReference type="PANTHER" id="PTHR38886:SF1">
    <property type="entry name" value="NACHT-NTPASE AND P-LOOP NTPASES N-TERMINAL DOMAIN-CONTAINING PROTEIN"/>
    <property type="match status" value="1"/>
</dbReference>
<organism evidence="2 3">
    <name type="scientific">Zopfia rhizophila CBS 207.26</name>
    <dbReference type="NCBI Taxonomy" id="1314779"/>
    <lineage>
        <taxon>Eukaryota</taxon>
        <taxon>Fungi</taxon>
        <taxon>Dikarya</taxon>
        <taxon>Ascomycota</taxon>
        <taxon>Pezizomycotina</taxon>
        <taxon>Dothideomycetes</taxon>
        <taxon>Dothideomycetes incertae sedis</taxon>
        <taxon>Zopfiaceae</taxon>
        <taxon>Zopfia</taxon>
    </lineage>
</organism>
<dbReference type="Proteomes" id="UP000800200">
    <property type="component" value="Unassembled WGS sequence"/>
</dbReference>
<name>A0A6A6DIF8_9PEZI</name>
<dbReference type="AlphaFoldDB" id="A0A6A6DIF8"/>
<accession>A0A6A6DIF8</accession>
<evidence type="ECO:0000313" key="2">
    <source>
        <dbReference type="EMBL" id="KAF2179281.1"/>
    </source>
</evidence>
<dbReference type="Pfam" id="PF22893">
    <property type="entry name" value="ULD_2"/>
    <property type="match status" value="1"/>
</dbReference>
<evidence type="ECO:0000259" key="1">
    <source>
        <dbReference type="Pfam" id="PF22893"/>
    </source>
</evidence>
<dbReference type="EMBL" id="ML994668">
    <property type="protein sequence ID" value="KAF2179281.1"/>
    <property type="molecule type" value="Genomic_DNA"/>
</dbReference>
<protein>
    <recommendedName>
        <fullName evidence="1">Ubiquitin-like domain-containing protein</fullName>
    </recommendedName>
</protein>
<evidence type="ECO:0000313" key="3">
    <source>
        <dbReference type="Proteomes" id="UP000800200"/>
    </source>
</evidence>
<dbReference type="OrthoDB" id="3045089at2759"/>
<sequence length="329" mass="37069">MPAGFGFSVGDFVAAINLVRTVIDALKRTGGAKDDFTELIRQLYSLEKALIRVNDVELDDSQLEDAVALQHAASQCRLTIDEFLVRVSKYQPHLGQIKAGPAYLARAKAAWMAIRWAICEEKDVAKFRADLNAHVTSIELLLLAASIDASCEKGNNKSLITQLRDTSNLVLQKFSRIGQQIKDLQGMASQVVHMNLNIFHTVLHIQRLLSRIPPSIERQQPVLLTDPFGRISPFHLEFVRSSECFLAILRVHFQKAGVSSTKLEKREFFIQDVSTRLEVNLHDEWEACFQPGQHVVMSVVFDSLKSRDTNSCPHCQAKCVSRDNEDVEW</sequence>
<reference evidence="2" key="1">
    <citation type="journal article" date="2020" name="Stud. Mycol.">
        <title>101 Dothideomycetes genomes: a test case for predicting lifestyles and emergence of pathogens.</title>
        <authorList>
            <person name="Haridas S."/>
            <person name="Albert R."/>
            <person name="Binder M."/>
            <person name="Bloem J."/>
            <person name="Labutti K."/>
            <person name="Salamov A."/>
            <person name="Andreopoulos B."/>
            <person name="Baker S."/>
            <person name="Barry K."/>
            <person name="Bills G."/>
            <person name="Bluhm B."/>
            <person name="Cannon C."/>
            <person name="Castanera R."/>
            <person name="Culley D."/>
            <person name="Daum C."/>
            <person name="Ezra D."/>
            <person name="Gonzalez J."/>
            <person name="Henrissat B."/>
            <person name="Kuo A."/>
            <person name="Liang C."/>
            <person name="Lipzen A."/>
            <person name="Lutzoni F."/>
            <person name="Magnuson J."/>
            <person name="Mondo S."/>
            <person name="Nolan M."/>
            <person name="Ohm R."/>
            <person name="Pangilinan J."/>
            <person name="Park H.-J."/>
            <person name="Ramirez L."/>
            <person name="Alfaro M."/>
            <person name="Sun H."/>
            <person name="Tritt A."/>
            <person name="Yoshinaga Y."/>
            <person name="Zwiers L.-H."/>
            <person name="Turgeon B."/>
            <person name="Goodwin S."/>
            <person name="Spatafora J."/>
            <person name="Crous P."/>
            <person name="Grigoriev I."/>
        </authorList>
    </citation>
    <scope>NUCLEOTIDE SEQUENCE</scope>
    <source>
        <strain evidence="2">CBS 207.26</strain>
    </source>
</reference>
<dbReference type="InterPro" id="IPR054464">
    <property type="entry name" value="ULD_fung"/>
</dbReference>